<organism evidence="1 2">
    <name type="scientific">Kitasatospora kazusensis</name>
    <dbReference type="NCBI Taxonomy" id="407974"/>
    <lineage>
        <taxon>Bacteria</taxon>
        <taxon>Bacillati</taxon>
        <taxon>Actinomycetota</taxon>
        <taxon>Actinomycetes</taxon>
        <taxon>Kitasatosporales</taxon>
        <taxon>Streptomycetaceae</taxon>
        <taxon>Kitasatospora</taxon>
    </lineage>
</organism>
<keyword evidence="2" id="KW-1185">Reference proteome</keyword>
<sequence length="122" mass="12705">MLGPGGRCRVAGEGGRGDRALDRACGSDVRAAGLGVRGVRTRVRTLVCTSLVGCCAGGRFTRYASQRRVPLLSFAGSVATVRGVRRDGGALAGPSVQLSYWGRSCRTEALREAHGAKVLDVT</sequence>
<evidence type="ECO:0000313" key="2">
    <source>
        <dbReference type="Proteomes" id="UP001422759"/>
    </source>
</evidence>
<dbReference type="Proteomes" id="UP001422759">
    <property type="component" value="Unassembled WGS sequence"/>
</dbReference>
<reference evidence="2" key="1">
    <citation type="journal article" date="2019" name="Int. J. Syst. Evol. Microbiol.">
        <title>The Global Catalogue of Microorganisms (GCM) 10K type strain sequencing project: providing services to taxonomists for standard genome sequencing and annotation.</title>
        <authorList>
            <consortium name="The Broad Institute Genomics Platform"/>
            <consortium name="The Broad Institute Genome Sequencing Center for Infectious Disease"/>
            <person name="Wu L."/>
            <person name="Ma J."/>
        </authorList>
    </citation>
    <scope>NUCLEOTIDE SEQUENCE [LARGE SCALE GENOMIC DNA]</scope>
    <source>
        <strain evidence="2">JCM 14560</strain>
    </source>
</reference>
<gene>
    <name evidence="1" type="ORF">GCM10009760_62630</name>
</gene>
<proteinExistence type="predicted"/>
<evidence type="ECO:0000313" key="1">
    <source>
        <dbReference type="EMBL" id="GAA1500718.1"/>
    </source>
</evidence>
<name>A0ABP4KG27_9ACTN</name>
<dbReference type="EMBL" id="BAAANT010000074">
    <property type="protein sequence ID" value="GAA1500718.1"/>
    <property type="molecule type" value="Genomic_DNA"/>
</dbReference>
<comment type="caution">
    <text evidence="1">The sequence shown here is derived from an EMBL/GenBank/DDBJ whole genome shotgun (WGS) entry which is preliminary data.</text>
</comment>
<protein>
    <submittedName>
        <fullName evidence="1">Uncharacterized protein</fullName>
    </submittedName>
</protein>
<accession>A0ABP4KG27</accession>